<dbReference type="Proteomes" id="UP000317638">
    <property type="component" value="Unassembled WGS sequence"/>
</dbReference>
<comment type="similarity">
    <text evidence="1">Belongs to the glycosyl hydrolase 2 family.</text>
</comment>
<dbReference type="PRINTS" id="PR00132">
    <property type="entry name" value="GLHYDRLASE2"/>
</dbReference>
<keyword evidence="2 7" id="KW-0378">Hydrolase</keyword>
<evidence type="ECO:0000313" key="7">
    <source>
        <dbReference type="EMBL" id="TRY16781.1"/>
    </source>
</evidence>
<dbReference type="GO" id="GO:0004553">
    <property type="term" value="F:hydrolase activity, hydrolyzing O-glycosyl compounds"/>
    <property type="evidence" value="ECO:0007669"/>
    <property type="project" value="InterPro"/>
</dbReference>
<dbReference type="InterPro" id="IPR017853">
    <property type="entry name" value="GH"/>
</dbReference>
<dbReference type="GO" id="GO:0005975">
    <property type="term" value="P:carbohydrate metabolic process"/>
    <property type="evidence" value="ECO:0007669"/>
    <property type="project" value="InterPro"/>
</dbReference>
<dbReference type="Gene3D" id="3.20.20.80">
    <property type="entry name" value="Glycosidases"/>
    <property type="match status" value="1"/>
</dbReference>
<accession>A0A553JWC8</accession>
<dbReference type="Gene3D" id="2.60.120.260">
    <property type="entry name" value="Galactose-binding domain-like"/>
    <property type="match status" value="1"/>
</dbReference>
<evidence type="ECO:0000256" key="2">
    <source>
        <dbReference type="ARBA" id="ARBA00022801"/>
    </source>
</evidence>
<dbReference type="SUPFAM" id="SSF51445">
    <property type="entry name" value="(Trans)glycosidases"/>
    <property type="match status" value="1"/>
</dbReference>
<dbReference type="InterPro" id="IPR051913">
    <property type="entry name" value="GH2_Domain-Containing"/>
</dbReference>
<evidence type="ECO:0000259" key="5">
    <source>
        <dbReference type="Pfam" id="PF02836"/>
    </source>
</evidence>
<name>A0A553JWC8_9ACTN</name>
<protein>
    <submittedName>
        <fullName evidence="7">Glycoside hydrolase family 2 protein</fullName>
    </submittedName>
</protein>
<comment type="caution">
    <text evidence="7">The sequence shown here is derived from an EMBL/GenBank/DDBJ whole genome shotgun (WGS) entry which is preliminary data.</text>
</comment>
<evidence type="ECO:0000259" key="4">
    <source>
        <dbReference type="Pfam" id="PF00703"/>
    </source>
</evidence>
<dbReference type="InterPro" id="IPR013783">
    <property type="entry name" value="Ig-like_fold"/>
</dbReference>
<dbReference type="PANTHER" id="PTHR42732">
    <property type="entry name" value="BETA-GALACTOSIDASE"/>
    <property type="match status" value="1"/>
</dbReference>
<dbReference type="OrthoDB" id="9762066at2"/>
<dbReference type="InterPro" id="IPR006104">
    <property type="entry name" value="Glyco_hydro_2_N"/>
</dbReference>
<evidence type="ECO:0000256" key="3">
    <source>
        <dbReference type="ARBA" id="ARBA00023295"/>
    </source>
</evidence>
<dbReference type="Gene3D" id="2.60.40.10">
    <property type="entry name" value="Immunoglobulins"/>
    <property type="match status" value="2"/>
</dbReference>
<dbReference type="InterPro" id="IPR006102">
    <property type="entry name" value="Ig-like_GH2"/>
</dbReference>
<evidence type="ECO:0000259" key="6">
    <source>
        <dbReference type="Pfam" id="PF02837"/>
    </source>
</evidence>
<dbReference type="SUPFAM" id="SSF49303">
    <property type="entry name" value="beta-Galactosidase/glucuronidase domain"/>
    <property type="match status" value="1"/>
</dbReference>
<sequence>MGRDVELVNDDWAFAAAELPVNSSWDDVREAGATISLPHTWNAIDGQDGGNDYRRGRSTYARRLPAQPADGETWLEFRGVNSAAEVHVNGVHVGSHQGGYSTFRVDITDALGPENVVLVIVDNSRNTFAYPQRADFTFYGGIYRDVHLIRVARTHFALDHDGGPGVTATPELLGTDAHVRLQADLTGGDEVRFSIDGVASRTVPVRDAVAEASITIPDVRRWHGLRDPHLYELAAELLLDGDVVDRVELRFGCREFEVDPARGFILNGEEYPLRGVSRHQDWEGVGNAITPEMMETDMALLRELGATTVRLAHYQHDQHFYDLCDEAGIVVWAEIPQITEFLPEGKADATSQLTELIVQNRHHASIVCWGLSNEITVTGNGPEVLAAHRELDELAHRLDPTRLTTMAHLFLLETDDPLVGVPDVMSYNLYFGWYVGEVADNDTWLDDFHAAHPGTAIGLAEYGADANLRLQAAEPVRGDYSEQYQAGYHEHMLEMIEARPWLWATHVWNLADFGSDGRDEGGVAGRNLKGLVSFDRTQRKDAFHLYKAAWSNEPFVHVCGRRRVDRAEAVTEVTVYSNQPEVSLLCDGEPVATTAGRLVFHFEVPLSDEHEIRAVAGEQSDSIRVRRVAEPDPDQSLQAAQVVNWFDAEELPSPEGYFSVRDRLSDIKASEQGAAIIDRLMRAAAASRGDVAQNVEIPAAMQAIVDRMTVETLLRQAGAALPAEQIAQLNASLNQIAK</sequence>
<dbReference type="InterPro" id="IPR006101">
    <property type="entry name" value="Glyco_hydro_2"/>
</dbReference>
<keyword evidence="8" id="KW-1185">Reference proteome</keyword>
<dbReference type="InterPro" id="IPR036156">
    <property type="entry name" value="Beta-gal/glucu_dom_sf"/>
</dbReference>
<evidence type="ECO:0000256" key="1">
    <source>
        <dbReference type="ARBA" id="ARBA00007401"/>
    </source>
</evidence>
<keyword evidence="3" id="KW-0326">Glycosidase</keyword>
<dbReference type="SUPFAM" id="SSF49785">
    <property type="entry name" value="Galactose-binding domain-like"/>
    <property type="match status" value="1"/>
</dbReference>
<organism evidence="7 8">
    <name type="scientific">Tessaracoccus rhinocerotis</name>
    <dbReference type="NCBI Taxonomy" id="1689449"/>
    <lineage>
        <taxon>Bacteria</taxon>
        <taxon>Bacillati</taxon>
        <taxon>Actinomycetota</taxon>
        <taxon>Actinomycetes</taxon>
        <taxon>Propionibacteriales</taxon>
        <taxon>Propionibacteriaceae</taxon>
        <taxon>Tessaracoccus</taxon>
    </lineage>
</organism>
<feature type="domain" description="Glycosyl hydrolases family 2 sugar binding" evidence="6">
    <location>
        <begin position="21"/>
        <end position="150"/>
    </location>
</feature>
<evidence type="ECO:0000313" key="8">
    <source>
        <dbReference type="Proteomes" id="UP000317638"/>
    </source>
</evidence>
<dbReference type="InterPro" id="IPR006103">
    <property type="entry name" value="Glyco_hydro_2_cat"/>
</dbReference>
<dbReference type="Pfam" id="PF00703">
    <property type="entry name" value="Glyco_hydro_2"/>
    <property type="match status" value="1"/>
</dbReference>
<gene>
    <name evidence="7" type="ORF">FOJ82_15060</name>
</gene>
<reference evidence="7 8" key="1">
    <citation type="submission" date="2019-07" db="EMBL/GenBank/DDBJ databases">
        <authorList>
            <person name="Zhou L.-Y."/>
        </authorList>
    </citation>
    <scope>NUCLEOTIDE SEQUENCE [LARGE SCALE GENOMIC DNA]</scope>
    <source>
        <strain evidence="7 8">YIM 101269</strain>
    </source>
</reference>
<dbReference type="Pfam" id="PF02836">
    <property type="entry name" value="Glyco_hydro_2_C"/>
    <property type="match status" value="1"/>
</dbReference>
<feature type="domain" description="Glycoside hydrolase family 2 catalytic" evidence="5">
    <location>
        <begin position="264"/>
        <end position="550"/>
    </location>
</feature>
<dbReference type="PANTHER" id="PTHR42732:SF1">
    <property type="entry name" value="BETA-MANNOSIDASE"/>
    <property type="match status" value="1"/>
</dbReference>
<dbReference type="InterPro" id="IPR008979">
    <property type="entry name" value="Galactose-bd-like_sf"/>
</dbReference>
<proteinExistence type="inferred from homology"/>
<dbReference type="Pfam" id="PF02837">
    <property type="entry name" value="Glyco_hydro_2_N"/>
    <property type="match status" value="1"/>
</dbReference>
<feature type="domain" description="Glycoside hydrolase family 2 immunoglobulin-like beta-sandwich" evidence="4">
    <location>
        <begin position="178"/>
        <end position="254"/>
    </location>
</feature>
<dbReference type="EMBL" id="VKKG01000007">
    <property type="protein sequence ID" value="TRY16781.1"/>
    <property type="molecule type" value="Genomic_DNA"/>
</dbReference>
<dbReference type="AlphaFoldDB" id="A0A553JWC8"/>